<keyword evidence="2" id="KW-0547">Nucleotide-binding</keyword>
<evidence type="ECO:0000259" key="4">
    <source>
        <dbReference type="Pfam" id="PF18052"/>
    </source>
</evidence>
<evidence type="ECO:0000313" key="5">
    <source>
        <dbReference type="EMBL" id="OVA08690.1"/>
    </source>
</evidence>
<dbReference type="OrthoDB" id="2018467at2759"/>
<proteinExistence type="predicted"/>
<organism evidence="5 6">
    <name type="scientific">Macleaya cordata</name>
    <name type="common">Five-seeded plume-poppy</name>
    <name type="synonym">Bocconia cordata</name>
    <dbReference type="NCBI Taxonomy" id="56857"/>
    <lineage>
        <taxon>Eukaryota</taxon>
        <taxon>Viridiplantae</taxon>
        <taxon>Streptophyta</taxon>
        <taxon>Embryophyta</taxon>
        <taxon>Tracheophyta</taxon>
        <taxon>Spermatophyta</taxon>
        <taxon>Magnoliopsida</taxon>
        <taxon>Ranunculales</taxon>
        <taxon>Papaveraceae</taxon>
        <taxon>Papaveroideae</taxon>
        <taxon>Macleaya</taxon>
    </lineage>
</organism>
<reference evidence="5 6" key="1">
    <citation type="journal article" date="2017" name="Mol. Plant">
        <title>The Genome of Medicinal Plant Macleaya cordata Provides New Insights into Benzylisoquinoline Alkaloids Metabolism.</title>
        <authorList>
            <person name="Liu X."/>
            <person name="Liu Y."/>
            <person name="Huang P."/>
            <person name="Ma Y."/>
            <person name="Qing Z."/>
            <person name="Tang Q."/>
            <person name="Cao H."/>
            <person name="Cheng P."/>
            <person name="Zheng Y."/>
            <person name="Yuan Z."/>
            <person name="Zhou Y."/>
            <person name="Liu J."/>
            <person name="Tang Z."/>
            <person name="Zhuo Y."/>
            <person name="Zhang Y."/>
            <person name="Yu L."/>
            <person name="Huang J."/>
            <person name="Yang P."/>
            <person name="Peng Q."/>
            <person name="Zhang J."/>
            <person name="Jiang W."/>
            <person name="Zhang Z."/>
            <person name="Lin K."/>
            <person name="Ro D.K."/>
            <person name="Chen X."/>
            <person name="Xiong X."/>
            <person name="Shang Y."/>
            <person name="Huang S."/>
            <person name="Zeng J."/>
        </authorList>
    </citation>
    <scope>NUCLEOTIDE SEQUENCE [LARGE SCALE GENOMIC DNA]</scope>
    <source>
        <strain evidence="6">cv. BLH2017</strain>
        <tissue evidence="5">Root</tissue>
    </source>
</reference>
<dbReference type="STRING" id="56857.A0A200QDZ3"/>
<dbReference type="OMA" id="MILAVTD"/>
<dbReference type="AlphaFoldDB" id="A0A200QDZ3"/>
<keyword evidence="6" id="KW-1185">Reference proteome</keyword>
<evidence type="ECO:0000313" key="6">
    <source>
        <dbReference type="Proteomes" id="UP000195402"/>
    </source>
</evidence>
<keyword evidence="1" id="KW-0677">Repeat</keyword>
<name>A0A200QDZ3_MACCD</name>
<dbReference type="InterPro" id="IPR041118">
    <property type="entry name" value="Rx_N"/>
</dbReference>
<dbReference type="Proteomes" id="UP000195402">
    <property type="component" value="Unassembled WGS sequence"/>
</dbReference>
<evidence type="ECO:0000256" key="1">
    <source>
        <dbReference type="ARBA" id="ARBA00022737"/>
    </source>
</evidence>
<protein>
    <recommendedName>
        <fullName evidence="4">Disease resistance N-terminal domain-containing protein</fullName>
    </recommendedName>
</protein>
<dbReference type="Gene3D" id="1.20.5.4130">
    <property type="match status" value="1"/>
</dbReference>
<dbReference type="Pfam" id="PF18052">
    <property type="entry name" value="Rx_N"/>
    <property type="match status" value="1"/>
</dbReference>
<comment type="caution">
    <text evidence="5">The sequence shown here is derived from an EMBL/GenBank/DDBJ whole genome shotgun (WGS) entry which is preliminary data.</text>
</comment>
<evidence type="ECO:0000256" key="2">
    <source>
        <dbReference type="ARBA" id="ARBA00022741"/>
    </source>
</evidence>
<keyword evidence="3" id="KW-0611">Plant defense</keyword>
<gene>
    <name evidence="5" type="ORF">BVC80_1615g11</name>
</gene>
<feature type="domain" description="Disease resistance N-terminal" evidence="4">
    <location>
        <begin position="9"/>
        <end position="82"/>
    </location>
</feature>
<dbReference type="GO" id="GO:0006952">
    <property type="term" value="P:defense response"/>
    <property type="evidence" value="ECO:0007669"/>
    <property type="project" value="UniProtKB-KW"/>
</dbReference>
<dbReference type="GO" id="GO:0000166">
    <property type="term" value="F:nucleotide binding"/>
    <property type="evidence" value="ECO:0007669"/>
    <property type="project" value="UniProtKB-KW"/>
</dbReference>
<dbReference type="InParanoid" id="A0A200QDZ3"/>
<sequence length="92" mass="10696">MVAVAEAILVREHIGLAWGVKDDLKKLQHTLDMILAVTDEAEKEQAKTKAVNLWLRRLKDAAYDADDILDQFSYEAMRRREDSPMYKFQDGW</sequence>
<dbReference type="EMBL" id="MVGT01002307">
    <property type="protein sequence ID" value="OVA08690.1"/>
    <property type="molecule type" value="Genomic_DNA"/>
</dbReference>
<evidence type="ECO:0000256" key="3">
    <source>
        <dbReference type="ARBA" id="ARBA00022821"/>
    </source>
</evidence>
<accession>A0A200QDZ3</accession>